<dbReference type="Proteomes" id="UP000519004">
    <property type="component" value="Unassembled WGS sequence"/>
</dbReference>
<dbReference type="PANTHER" id="PTHR38011">
    <property type="entry name" value="DIHYDROFOLATE REDUCTASE FAMILY PROTEIN (AFU_ORTHOLOGUE AFUA_8G06820)"/>
    <property type="match status" value="1"/>
</dbReference>
<dbReference type="EMBL" id="JACHHX010000012">
    <property type="protein sequence ID" value="MBB5015931.1"/>
    <property type="molecule type" value="Genomic_DNA"/>
</dbReference>
<dbReference type="InterPro" id="IPR024072">
    <property type="entry name" value="DHFR-like_dom_sf"/>
</dbReference>
<feature type="domain" description="Bacterial bifunctional deaminase-reductase C-terminal" evidence="1">
    <location>
        <begin position="4"/>
        <end position="174"/>
    </location>
</feature>
<gene>
    <name evidence="2" type="ORF">HNQ58_001841</name>
</gene>
<dbReference type="InterPro" id="IPR002734">
    <property type="entry name" value="RibDG_C"/>
</dbReference>
<evidence type="ECO:0000313" key="3">
    <source>
        <dbReference type="Proteomes" id="UP000519004"/>
    </source>
</evidence>
<comment type="caution">
    <text evidence="2">The sequence shown here is derived from an EMBL/GenBank/DDBJ whole genome shotgun (WGS) entry which is preliminary data.</text>
</comment>
<sequence>MRRIIMWNLVTLDGYFEGVEPWSLDWHETVWGEELERFSLDQARTADMLLFGRRTFEGMAAYWKTASGEIADFMNAVPKVVCSRTLEQADWHNSRLVRDAAAEVARLKAEPGRDIYIFGSADLCDALTGAGLIDEYRLCLVPLLLGNGNRLFKPGGGRHTMALREARPLGNGCVILRYRPA</sequence>
<keyword evidence="3" id="KW-1185">Reference proteome</keyword>
<dbReference type="Pfam" id="PF01872">
    <property type="entry name" value="RibD_C"/>
    <property type="match status" value="1"/>
</dbReference>
<organism evidence="2 3">
    <name type="scientific">Rehaibacterium terrae</name>
    <dbReference type="NCBI Taxonomy" id="1341696"/>
    <lineage>
        <taxon>Bacteria</taxon>
        <taxon>Pseudomonadati</taxon>
        <taxon>Pseudomonadota</taxon>
        <taxon>Gammaproteobacteria</taxon>
        <taxon>Lysobacterales</taxon>
        <taxon>Lysobacteraceae</taxon>
        <taxon>Rehaibacterium</taxon>
    </lineage>
</organism>
<accession>A0A7W8DEX4</accession>
<reference evidence="2 3" key="1">
    <citation type="submission" date="2020-08" db="EMBL/GenBank/DDBJ databases">
        <title>Genomic Encyclopedia of Type Strains, Phase IV (KMG-IV): sequencing the most valuable type-strain genomes for metagenomic binning, comparative biology and taxonomic classification.</title>
        <authorList>
            <person name="Goeker M."/>
        </authorList>
    </citation>
    <scope>NUCLEOTIDE SEQUENCE [LARGE SCALE GENOMIC DNA]</scope>
    <source>
        <strain evidence="2 3">DSM 25897</strain>
    </source>
</reference>
<evidence type="ECO:0000313" key="2">
    <source>
        <dbReference type="EMBL" id="MBB5015931.1"/>
    </source>
</evidence>
<dbReference type="AlphaFoldDB" id="A0A7W8DEX4"/>
<dbReference type="PANTHER" id="PTHR38011:SF11">
    <property type="entry name" value="2,5-DIAMINO-6-RIBOSYLAMINO-4(3H)-PYRIMIDINONE 5'-PHOSPHATE REDUCTASE"/>
    <property type="match status" value="1"/>
</dbReference>
<name>A0A7W8DEX4_9GAMM</name>
<protein>
    <submittedName>
        <fullName evidence="2">Dihydrofolate reductase</fullName>
    </submittedName>
</protein>
<dbReference type="GO" id="GO:0008703">
    <property type="term" value="F:5-amino-6-(5-phosphoribosylamino)uracil reductase activity"/>
    <property type="evidence" value="ECO:0007669"/>
    <property type="project" value="InterPro"/>
</dbReference>
<dbReference type="SUPFAM" id="SSF53597">
    <property type="entry name" value="Dihydrofolate reductase-like"/>
    <property type="match status" value="1"/>
</dbReference>
<dbReference type="GO" id="GO:0009231">
    <property type="term" value="P:riboflavin biosynthetic process"/>
    <property type="evidence" value="ECO:0007669"/>
    <property type="project" value="InterPro"/>
</dbReference>
<proteinExistence type="predicted"/>
<dbReference type="Gene3D" id="3.40.430.10">
    <property type="entry name" value="Dihydrofolate Reductase, subunit A"/>
    <property type="match status" value="1"/>
</dbReference>
<evidence type="ECO:0000259" key="1">
    <source>
        <dbReference type="Pfam" id="PF01872"/>
    </source>
</evidence>
<dbReference type="RefSeq" id="WP_183948602.1">
    <property type="nucleotide sequence ID" value="NZ_JACHHX010000012.1"/>
</dbReference>
<dbReference type="InterPro" id="IPR050765">
    <property type="entry name" value="Riboflavin_Biosynth_HTPR"/>
</dbReference>